<dbReference type="NCBIfam" id="TIGR00756">
    <property type="entry name" value="PPR"/>
    <property type="match status" value="2"/>
</dbReference>
<feature type="repeat" description="PPR" evidence="3">
    <location>
        <begin position="159"/>
        <end position="193"/>
    </location>
</feature>
<evidence type="ECO:0000256" key="2">
    <source>
        <dbReference type="ARBA" id="ARBA00022737"/>
    </source>
</evidence>
<evidence type="ECO:0008006" key="6">
    <source>
        <dbReference type="Google" id="ProtNLM"/>
    </source>
</evidence>
<feature type="repeat" description="PPR" evidence="3">
    <location>
        <begin position="232"/>
        <end position="266"/>
    </location>
</feature>
<dbReference type="InterPro" id="IPR002885">
    <property type="entry name" value="PPR_rpt"/>
</dbReference>
<comment type="caution">
    <text evidence="4">The sequence shown here is derived from an EMBL/GenBank/DDBJ whole genome shotgun (WGS) entry which is preliminary data.</text>
</comment>
<dbReference type="Proteomes" id="UP001396334">
    <property type="component" value="Unassembled WGS sequence"/>
</dbReference>
<dbReference type="InterPro" id="IPR011990">
    <property type="entry name" value="TPR-like_helical_dom_sf"/>
</dbReference>
<name>A0ABR2QKQ4_9ROSI</name>
<protein>
    <recommendedName>
        <fullName evidence="6">Pentatricopeptide repeat-containing protein</fullName>
    </recommendedName>
</protein>
<dbReference type="EMBL" id="JBBPBN010000036">
    <property type="protein sequence ID" value="KAK9001270.1"/>
    <property type="molecule type" value="Genomic_DNA"/>
</dbReference>
<evidence type="ECO:0000313" key="5">
    <source>
        <dbReference type="Proteomes" id="UP001396334"/>
    </source>
</evidence>
<dbReference type="PROSITE" id="PS51375">
    <property type="entry name" value="PPR"/>
    <property type="match status" value="3"/>
</dbReference>
<proteinExistence type="inferred from homology"/>
<keyword evidence="2" id="KW-0677">Repeat</keyword>
<evidence type="ECO:0000313" key="4">
    <source>
        <dbReference type="EMBL" id="KAK9001270.1"/>
    </source>
</evidence>
<keyword evidence="5" id="KW-1185">Reference proteome</keyword>
<gene>
    <name evidence="4" type="ORF">V6N11_083058</name>
</gene>
<feature type="repeat" description="PPR" evidence="3">
    <location>
        <begin position="124"/>
        <end position="158"/>
    </location>
</feature>
<dbReference type="Pfam" id="PF01535">
    <property type="entry name" value="PPR"/>
    <property type="match status" value="1"/>
</dbReference>
<evidence type="ECO:0000256" key="3">
    <source>
        <dbReference type="PROSITE-ProRule" id="PRU00708"/>
    </source>
</evidence>
<reference evidence="4 5" key="1">
    <citation type="journal article" date="2024" name="G3 (Bethesda)">
        <title>Genome assembly of Hibiscus sabdariffa L. provides insights into metabolisms of medicinal natural products.</title>
        <authorList>
            <person name="Kim T."/>
        </authorList>
    </citation>
    <scope>NUCLEOTIDE SEQUENCE [LARGE SCALE GENOMIC DNA]</scope>
    <source>
        <strain evidence="4">TK-2024</strain>
        <tissue evidence="4">Old leaves</tissue>
    </source>
</reference>
<accession>A0ABR2QKQ4</accession>
<evidence type="ECO:0000256" key="1">
    <source>
        <dbReference type="ARBA" id="ARBA00007626"/>
    </source>
</evidence>
<organism evidence="4 5">
    <name type="scientific">Hibiscus sabdariffa</name>
    <name type="common">roselle</name>
    <dbReference type="NCBI Taxonomy" id="183260"/>
    <lineage>
        <taxon>Eukaryota</taxon>
        <taxon>Viridiplantae</taxon>
        <taxon>Streptophyta</taxon>
        <taxon>Embryophyta</taxon>
        <taxon>Tracheophyta</taxon>
        <taxon>Spermatophyta</taxon>
        <taxon>Magnoliopsida</taxon>
        <taxon>eudicotyledons</taxon>
        <taxon>Gunneridae</taxon>
        <taxon>Pentapetalae</taxon>
        <taxon>rosids</taxon>
        <taxon>malvids</taxon>
        <taxon>Malvales</taxon>
        <taxon>Malvaceae</taxon>
        <taxon>Malvoideae</taxon>
        <taxon>Hibiscus</taxon>
    </lineage>
</organism>
<dbReference type="Pfam" id="PF13041">
    <property type="entry name" value="PPR_2"/>
    <property type="match status" value="2"/>
</dbReference>
<dbReference type="PANTHER" id="PTHR47941">
    <property type="entry name" value="PENTATRICOPEPTIDE REPEAT-CONTAINING PROTEIN 3, MITOCHONDRIAL"/>
    <property type="match status" value="1"/>
</dbReference>
<comment type="similarity">
    <text evidence="1">Belongs to the PPR family. P subfamily.</text>
</comment>
<dbReference type="Gene3D" id="1.25.40.10">
    <property type="entry name" value="Tetratricopeptide repeat domain"/>
    <property type="match status" value="2"/>
</dbReference>
<sequence length="290" mass="32149">MKRKISAIPGSILPFTGNSLPFSFSKLPITCSLSSYSTASDEYANMGLSKPTHLETLVIDKCRSRSLELDEALGFFNSMISMRPLPSILAFNHLLGALSKMKHYALVASMCKQMMGCSEFHPTDVSAMNIWLRCLCNLKKVKLGFSVFGMIIKLGLQPSPYTMNALLLGLSDEGKIVEAMGLFWKLLKNGYPCDQCTYGIIVKGLCNSGNTRFALVLLIKMNGNANGSFEPDMICYSTIIDGFCKEKQMDKALIIFQDMLDRKIEPNVVTFSTLIRGFAMLADGMKQNDY</sequence>